<dbReference type="EMBL" id="SAYB01000003">
    <property type="protein sequence ID" value="TXJ37928.1"/>
    <property type="molecule type" value="Genomic_DNA"/>
</dbReference>
<evidence type="ECO:0000313" key="3">
    <source>
        <dbReference type="EMBL" id="TXJ24101.1"/>
    </source>
</evidence>
<evidence type="ECO:0000313" key="6">
    <source>
        <dbReference type="EMBL" id="TXJ38400.1"/>
    </source>
</evidence>
<reference evidence="5" key="2">
    <citation type="submission" date="2019-01" db="EMBL/GenBank/DDBJ databases">
        <authorList>
            <person name="Thorell K."/>
        </authorList>
    </citation>
    <scope>NUCLEOTIDE SEQUENCE</scope>
    <source>
        <strain evidence="2">513A</strain>
        <strain evidence="8">PC2022III</strain>
        <strain evidence="7">PC3939II</strain>
        <strain evidence="6">PC3997IV</strain>
        <strain evidence="5">PC4580III</strain>
        <strain evidence="3">PC4597II</strain>
        <strain evidence="4">PC5538III-lc</strain>
        <strain evidence="1">W1</strain>
    </source>
</reference>
<dbReference type="EMBL" id="SAYE01000020">
    <property type="protein sequence ID" value="TXJ47470.1"/>
    <property type="molecule type" value="Genomic_DNA"/>
</dbReference>
<evidence type="ECO:0000313" key="8">
    <source>
        <dbReference type="EMBL" id="TXJ60208.1"/>
    </source>
</evidence>
<dbReference type="EMBL" id="SAYD01000018">
    <property type="protein sequence ID" value="TXJ38400.1"/>
    <property type="molecule type" value="Genomic_DNA"/>
</dbReference>
<evidence type="ECO:0000313" key="11">
    <source>
        <dbReference type="Proteomes" id="UP000322814"/>
    </source>
</evidence>
<evidence type="ECO:0000313" key="9">
    <source>
        <dbReference type="Proteomes" id="UP000322188"/>
    </source>
</evidence>
<dbReference type="EMBL" id="SAYK01000005">
    <property type="protein sequence ID" value="TXJ60208.1"/>
    <property type="molecule type" value="Genomic_DNA"/>
</dbReference>
<proteinExistence type="predicted"/>
<evidence type="ECO:0000313" key="13">
    <source>
        <dbReference type="Proteomes" id="UP000324638"/>
    </source>
</evidence>
<dbReference type="Proteomes" id="UP000322307">
    <property type="component" value="Unassembled WGS sequence"/>
</dbReference>
<protein>
    <submittedName>
        <fullName evidence="5">Uncharacterized protein</fullName>
    </submittedName>
</protein>
<evidence type="ECO:0000313" key="16">
    <source>
        <dbReference type="Proteomes" id="UP000325116"/>
    </source>
</evidence>
<dbReference type="Proteomes" id="UP000324336">
    <property type="component" value="Unassembled WGS sequence"/>
</dbReference>
<evidence type="ECO:0000313" key="2">
    <source>
        <dbReference type="EMBL" id="TXJ21655.1"/>
    </source>
</evidence>
<dbReference type="EMBL" id="SAXU01000001">
    <property type="protein sequence ID" value="TXJ21655.1"/>
    <property type="molecule type" value="Genomic_DNA"/>
</dbReference>
<comment type="caution">
    <text evidence="5">The sequence shown here is derived from an EMBL/GenBank/DDBJ whole genome shotgun (WGS) entry which is preliminary data.</text>
</comment>
<accession>A0A5C8EKM9</accession>
<dbReference type="EMBL" id="SAXX01000023">
    <property type="protein sequence ID" value="TXJ30306.1"/>
    <property type="molecule type" value="Genomic_DNA"/>
</dbReference>
<evidence type="ECO:0000313" key="12">
    <source>
        <dbReference type="Proteomes" id="UP000324336"/>
    </source>
</evidence>
<sequence>MEISINSIHSQTMFPLSRHVYSAGLNVYNSSQSAGKIAGIVSAQGSSVAVNYNIGGKLNVYA</sequence>
<dbReference type="Proteomes" id="UP000324638">
    <property type="component" value="Unassembled WGS sequence"/>
</dbReference>
<evidence type="ECO:0000313" key="5">
    <source>
        <dbReference type="EMBL" id="TXJ37928.1"/>
    </source>
</evidence>
<evidence type="ECO:0000313" key="1">
    <source>
        <dbReference type="EMBL" id="TXJ11083.1"/>
    </source>
</evidence>
<dbReference type="Proteomes" id="UP000322188">
    <property type="component" value="Unassembled WGS sequence"/>
</dbReference>
<evidence type="ECO:0000313" key="4">
    <source>
        <dbReference type="EMBL" id="TXJ30306.1"/>
    </source>
</evidence>
<name>A0A5C8EKM9_9SPIR</name>
<evidence type="ECO:0000313" key="7">
    <source>
        <dbReference type="EMBL" id="TXJ47470.1"/>
    </source>
</evidence>
<dbReference type="Proteomes" id="UP000325116">
    <property type="component" value="Unassembled WGS sequence"/>
</dbReference>
<dbReference type="AlphaFoldDB" id="A0A5C8EKM9"/>
<reference evidence="9 10" key="1">
    <citation type="journal article" date="1992" name="Lakartidningen">
        <title>[Penicillin V and not amoxicillin is the first choice preparation in acute otitis].</title>
        <authorList>
            <person name="Kamme C."/>
            <person name="Lundgren K."/>
            <person name="Prellner K."/>
        </authorList>
    </citation>
    <scope>NUCLEOTIDE SEQUENCE [LARGE SCALE GENOMIC DNA]</scope>
    <source>
        <strain evidence="2 13">513A</strain>
        <strain evidence="8 9">PC2022III</strain>
        <strain evidence="7 10">PC3939II</strain>
        <strain evidence="6 15">PC3997IV</strain>
        <strain evidence="5 11">PC4580III</strain>
        <strain evidence="3 12">PC4597II</strain>
        <strain evidence="4 14">PC5538III-lc</strain>
        <strain evidence="1 16">W1</strain>
    </source>
</reference>
<dbReference type="EMBL" id="SAXT01000006">
    <property type="protein sequence ID" value="TXJ11083.1"/>
    <property type="molecule type" value="Genomic_DNA"/>
</dbReference>
<dbReference type="Proteomes" id="UP000322814">
    <property type="component" value="Unassembled WGS sequence"/>
</dbReference>
<evidence type="ECO:0000313" key="14">
    <source>
        <dbReference type="Proteomes" id="UP000324707"/>
    </source>
</evidence>
<dbReference type="GeneID" id="61066920"/>
<dbReference type="Proteomes" id="UP000324707">
    <property type="component" value="Unassembled WGS sequence"/>
</dbReference>
<evidence type="ECO:0000313" key="10">
    <source>
        <dbReference type="Proteomes" id="UP000322307"/>
    </source>
</evidence>
<dbReference type="Proteomes" id="UP000325002">
    <property type="component" value="Unassembled WGS sequence"/>
</dbReference>
<gene>
    <name evidence="4" type="ORF">EPJ69_09545</name>
    <name evidence="3" type="ORF">EPJ73_09605</name>
    <name evidence="8" type="ORF">EPJ74_06295</name>
    <name evidence="5" type="ORF">EPJ78_04255</name>
    <name evidence="2" type="ORF">EPJ79_11235</name>
    <name evidence="1" type="ORF">EPJ80_10670</name>
    <name evidence="6" type="ORF">EPJ81_04425</name>
    <name evidence="7" type="ORF">EPJ84_11640</name>
</gene>
<evidence type="ECO:0000313" key="15">
    <source>
        <dbReference type="Proteomes" id="UP000325002"/>
    </source>
</evidence>
<organism evidence="5 11">
    <name type="scientific">Brachyspira aalborgi</name>
    <dbReference type="NCBI Taxonomy" id="29522"/>
    <lineage>
        <taxon>Bacteria</taxon>
        <taxon>Pseudomonadati</taxon>
        <taxon>Spirochaetota</taxon>
        <taxon>Spirochaetia</taxon>
        <taxon>Brachyspirales</taxon>
        <taxon>Brachyspiraceae</taxon>
        <taxon>Brachyspira</taxon>
    </lineage>
</organism>
<dbReference type="EMBL" id="SAYA01000023">
    <property type="protein sequence ID" value="TXJ24101.1"/>
    <property type="molecule type" value="Genomic_DNA"/>
</dbReference>
<dbReference type="RefSeq" id="WP_021958353.1">
    <property type="nucleotide sequence ID" value="NZ_CATXRK010000048.1"/>
</dbReference>